<feature type="transmembrane region" description="Helical" evidence="1">
    <location>
        <begin position="43"/>
        <end position="61"/>
    </location>
</feature>
<keyword evidence="1" id="KW-0472">Membrane</keyword>
<evidence type="ECO:0000256" key="1">
    <source>
        <dbReference type="SAM" id="Phobius"/>
    </source>
</evidence>
<keyword evidence="1" id="KW-1133">Transmembrane helix</keyword>
<gene>
    <name evidence="2" type="ORF">S01H1_56887</name>
</gene>
<dbReference type="EMBL" id="BARS01037073">
    <property type="protein sequence ID" value="GAG22141.1"/>
    <property type="molecule type" value="Genomic_DNA"/>
</dbReference>
<reference evidence="2" key="1">
    <citation type="journal article" date="2014" name="Front. Microbiol.">
        <title>High frequency of phylogenetically diverse reductive dehalogenase-homologous genes in deep subseafloor sedimentary metagenomes.</title>
        <authorList>
            <person name="Kawai M."/>
            <person name="Futagami T."/>
            <person name="Toyoda A."/>
            <person name="Takaki Y."/>
            <person name="Nishi S."/>
            <person name="Hori S."/>
            <person name="Arai W."/>
            <person name="Tsubouchi T."/>
            <person name="Morono Y."/>
            <person name="Uchiyama I."/>
            <person name="Ito T."/>
            <person name="Fujiyama A."/>
            <person name="Inagaki F."/>
            <person name="Takami H."/>
        </authorList>
    </citation>
    <scope>NUCLEOTIDE SEQUENCE</scope>
    <source>
        <strain evidence="2">Expedition CK06-06</strain>
    </source>
</reference>
<protein>
    <recommendedName>
        <fullName evidence="3">NnrU domain-containing protein</fullName>
    </recommendedName>
</protein>
<name>X0XB21_9ZZZZ</name>
<accession>X0XB21</accession>
<dbReference type="AlphaFoldDB" id="X0XB21"/>
<feature type="non-terminal residue" evidence="2">
    <location>
        <position position="77"/>
    </location>
</feature>
<evidence type="ECO:0000313" key="2">
    <source>
        <dbReference type="EMBL" id="GAG22141.1"/>
    </source>
</evidence>
<proteinExistence type="predicted"/>
<evidence type="ECO:0008006" key="3">
    <source>
        <dbReference type="Google" id="ProtNLM"/>
    </source>
</evidence>
<sequence>MYPWFILSILGMCFMVPFHFLSVEHIKFQKKYGVDKGNKITGILGLTSGWGFFIFWFGIWISPQPRLIIPFIQNPLI</sequence>
<feature type="transmembrane region" description="Helical" evidence="1">
    <location>
        <begin position="6"/>
        <end position="23"/>
    </location>
</feature>
<keyword evidence="1" id="KW-0812">Transmembrane</keyword>
<organism evidence="2">
    <name type="scientific">marine sediment metagenome</name>
    <dbReference type="NCBI Taxonomy" id="412755"/>
    <lineage>
        <taxon>unclassified sequences</taxon>
        <taxon>metagenomes</taxon>
        <taxon>ecological metagenomes</taxon>
    </lineage>
</organism>
<comment type="caution">
    <text evidence="2">The sequence shown here is derived from an EMBL/GenBank/DDBJ whole genome shotgun (WGS) entry which is preliminary data.</text>
</comment>